<comment type="caution">
    <text evidence="2">The sequence shown here is derived from an EMBL/GenBank/DDBJ whole genome shotgun (WGS) entry which is preliminary data.</text>
</comment>
<keyword evidence="1" id="KW-1133">Transmembrane helix</keyword>
<evidence type="ECO:0000313" key="3">
    <source>
        <dbReference type="Proteomes" id="UP000228596"/>
    </source>
</evidence>
<dbReference type="AlphaFoldDB" id="A0A2M6WXA2"/>
<name>A0A2M6WXA2_9BACT</name>
<keyword evidence="1" id="KW-0812">Transmembrane</keyword>
<gene>
    <name evidence="2" type="ORF">COT77_01550</name>
</gene>
<evidence type="ECO:0000256" key="1">
    <source>
        <dbReference type="SAM" id="Phobius"/>
    </source>
</evidence>
<sequence length="143" mass="15497">MIYPVRKMGILQNYRSALNCRMKKSLNHQLKSVVFSNGVKILAFFLLIFFAYIVHAQTLDPATKADISELYGLIGRFYYKLIIPVATVLAGIVIFYAGITYAGSNGSEEAAKAAKTYITGAVSGLILVLLAAFLLQVLGAGIS</sequence>
<feature type="transmembrane region" description="Helical" evidence="1">
    <location>
        <begin position="80"/>
        <end position="104"/>
    </location>
</feature>
<keyword evidence="1" id="KW-0472">Membrane</keyword>
<protein>
    <submittedName>
        <fullName evidence="2">Uncharacterized protein</fullName>
    </submittedName>
</protein>
<organism evidence="2 3">
    <name type="scientific">Candidatus Berkelbacteria bacterium CG10_big_fil_rev_8_21_14_0_10_41_12</name>
    <dbReference type="NCBI Taxonomy" id="1974513"/>
    <lineage>
        <taxon>Bacteria</taxon>
        <taxon>Candidatus Berkelbacteria</taxon>
    </lineage>
</organism>
<dbReference type="EMBL" id="PEZV01000011">
    <property type="protein sequence ID" value="PIT97420.1"/>
    <property type="molecule type" value="Genomic_DNA"/>
</dbReference>
<feature type="transmembrane region" description="Helical" evidence="1">
    <location>
        <begin position="116"/>
        <end position="138"/>
    </location>
</feature>
<dbReference type="Proteomes" id="UP000228596">
    <property type="component" value="Unassembled WGS sequence"/>
</dbReference>
<reference evidence="3" key="1">
    <citation type="submission" date="2017-09" db="EMBL/GenBank/DDBJ databases">
        <title>Depth-based differentiation of microbial function through sediment-hosted aquifers and enrichment of novel symbionts in the deep terrestrial subsurface.</title>
        <authorList>
            <person name="Probst A.J."/>
            <person name="Ladd B."/>
            <person name="Jarett J.K."/>
            <person name="Geller-Mcgrath D.E."/>
            <person name="Sieber C.M.K."/>
            <person name="Emerson J.B."/>
            <person name="Anantharaman K."/>
            <person name="Thomas B.C."/>
            <person name="Malmstrom R."/>
            <person name="Stieglmeier M."/>
            <person name="Klingl A."/>
            <person name="Woyke T."/>
            <person name="Ryan C.M."/>
            <person name="Banfield J.F."/>
        </authorList>
    </citation>
    <scope>NUCLEOTIDE SEQUENCE [LARGE SCALE GENOMIC DNA]</scope>
</reference>
<evidence type="ECO:0000313" key="2">
    <source>
        <dbReference type="EMBL" id="PIT97420.1"/>
    </source>
</evidence>
<proteinExistence type="predicted"/>
<accession>A0A2M6WXA2</accession>